<reference evidence="2 3" key="1">
    <citation type="submission" date="2016-12" db="EMBL/GenBank/DDBJ databases">
        <title>The genomes of Aspergillus section Nigri reveals drivers in fungal speciation.</title>
        <authorList>
            <consortium name="DOE Joint Genome Institute"/>
            <person name="Vesth T.C."/>
            <person name="Nybo J."/>
            <person name="Theobald S."/>
            <person name="Brandl J."/>
            <person name="Frisvad J.C."/>
            <person name="Nielsen K.F."/>
            <person name="Lyhne E.K."/>
            <person name="Kogle M.E."/>
            <person name="Kuo A."/>
            <person name="Riley R."/>
            <person name="Clum A."/>
            <person name="Nolan M."/>
            <person name="Lipzen A."/>
            <person name="Salamov A."/>
            <person name="Henrissat B."/>
            <person name="Wiebenga A."/>
            <person name="De Vries R.P."/>
            <person name="Grigoriev I.V."/>
            <person name="Mortensen U.H."/>
            <person name="Andersen M.R."/>
            <person name="Baker S.E."/>
        </authorList>
    </citation>
    <scope>NUCLEOTIDE SEQUENCE [LARGE SCALE GENOMIC DNA]</scope>
    <source>
        <strain evidence="2 3">CBS 115572</strain>
    </source>
</reference>
<organism evidence="2 3">
    <name type="scientific">Aspergillus sclerotioniger CBS 115572</name>
    <dbReference type="NCBI Taxonomy" id="1450535"/>
    <lineage>
        <taxon>Eukaryota</taxon>
        <taxon>Fungi</taxon>
        <taxon>Dikarya</taxon>
        <taxon>Ascomycota</taxon>
        <taxon>Pezizomycotina</taxon>
        <taxon>Eurotiomycetes</taxon>
        <taxon>Eurotiomycetidae</taxon>
        <taxon>Eurotiales</taxon>
        <taxon>Aspergillaceae</taxon>
        <taxon>Aspergillus</taxon>
        <taxon>Aspergillus subgen. Circumdati</taxon>
    </lineage>
</organism>
<dbReference type="GeneID" id="37113943"/>
<keyword evidence="3" id="KW-1185">Reference proteome</keyword>
<accession>A0A317WJ52</accession>
<dbReference type="EMBL" id="MSFK01000015">
    <property type="protein sequence ID" value="PWY86349.1"/>
    <property type="molecule type" value="Genomic_DNA"/>
</dbReference>
<feature type="region of interest" description="Disordered" evidence="1">
    <location>
        <begin position="1"/>
        <end position="29"/>
    </location>
</feature>
<sequence length="55" mass="6007">MGVADPVGARLKHRRPPPETPDYVGTSAADTSAITRQGCLRAQRIDRHAPEIIQE</sequence>
<dbReference type="RefSeq" id="XP_025466940.1">
    <property type="nucleotide sequence ID" value="XM_025611800.1"/>
</dbReference>
<gene>
    <name evidence="2" type="ORF">BO94DRAFT_535518</name>
</gene>
<name>A0A317WJ52_9EURO</name>
<evidence type="ECO:0000313" key="2">
    <source>
        <dbReference type="EMBL" id="PWY86349.1"/>
    </source>
</evidence>
<evidence type="ECO:0000256" key="1">
    <source>
        <dbReference type="SAM" id="MobiDB-lite"/>
    </source>
</evidence>
<comment type="caution">
    <text evidence="2">The sequence shown here is derived from an EMBL/GenBank/DDBJ whole genome shotgun (WGS) entry which is preliminary data.</text>
</comment>
<protein>
    <submittedName>
        <fullName evidence="2">Uncharacterized protein</fullName>
    </submittedName>
</protein>
<evidence type="ECO:0000313" key="3">
    <source>
        <dbReference type="Proteomes" id="UP000246702"/>
    </source>
</evidence>
<dbReference type="Proteomes" id="UP000246702">
    <property type="component" value="Unassembled WGS sequence"/>
</dbReference>
<dbReference type="AlphaFoldDB" id="A0A317WJ52"/>
<proteinExistence type="predicted"/>